<dbReference type="CDD" id="cd00087">
    <property type="entry name" value="FReD"/>
    <property type="match status" value="1"/>
</dbReference>
<accession>A0A8J9YLN3</accession>
<feature type="domain" description="Fibrinogen C-terminal" evidence="4">
    <location>
        <begin position="262"/>
        <end position="478"/>
    </location>
</feature>
<dbReference type="NCBIfam" id="NF040941">
    <property type="entry name" value="GGGWT_bact"/>
    <property type="match status" value="1"/>
</dbReference>
<feature type="chain" id="PRO_5035440763" evidence="3">
    <location>
        <begin position="21"/>
        <end position="478"/>
    </location>
</feature>
<dbReference type="InterPro" id="IPR014716">
    <property type="entry name" value="Fibrinogen_a/b/g_C_1"/>
</dbReference>
<dbReference type="OrthoDB" id="7972392at2759"/>
<feature type="compositionally biased region" description="Basic and acidic residues" evidence="2">
    <location>
        <begin position="156"/>
        <end position="165"/>
    </location>
</feature>
<feature type="signal peptide" evidence="3">
    <location>
        <begin position="1"/>
        <end position="20"/>
    </location>
</feature>
<dbReference type="InterPro" id="IPR036056">
    <property type="entry name" value="Fibrinogen-like_C"/>
</dbReference>
<dbReference type="PANTHER" id="PTHR19143">
    <property type="entry name" value="FIBRINOGEN/TENASCIN/ANGIOPOEITIN"/>
    <property type="match status" value="1"/>
</dbReference>
<dbReference type="FunFam" id="3.90.215.10:FF:000001">
    <property type="entry name" value="Tenascin isoform 1"/>
    <property type="match status" value="1"/>
</dbReference>
<feature type="compositionally biased region" description="Basic and acidic residues" evidence="2">
    <location>
        <begin position="203"/>
        <end position="212"/>
    </location>
</feature>
<gene>
    <name evidence="5" type="primary">ANGPTL1</name>
    <name evidence="5" type="ORF">BLAG_LOCUS58</name>
</gene>
<dbReference type="Gene3D" id="3.90.215.10">
    <property type="entry name" value="Gamma Fibrinogen, chain A, domain 1"/>
    <property type="match status" value="1"/>
</dbReference>
<keyword evidence="3" id="KW-0732">Signal</keyword>
<evidence type="ECO:0000256" key="3">
    <source>
        <dbReference type="SAM" id="SignalP"/>
    </source>
</evidence>
<keyword evidence="6" id="KW-1185">Reference proteome</keyword>
<evidence type="ECO:0000256" key="1">
    <source>
        <dbReference type="ARBA" id="ARBA00023157"/>
    </source>
</evidence>
<evidence type="ECO:0000259" key="4">
    <source>
        <dbReference type="PROSITE" id="PS51406"/>
    </source>
</evidence>
<dbReference type="EMBL" id="OV696686">
    <property type="protein sequence ID" value="CAH1224818.1"/>
    <property type="molecule type" value="Genomic_DNA"/>
</dbReference>
<dbReference type="PROSITE" id="PS00514">
    <property type="entry name" value="FIBRINOGEN_C_1"/>
    <property type="match status" value="1"/>
</dbReference>
<sequence length="478" mass="53579">MARVSLLAVLFLCGSFPAQAQDTRTDQAGSVLREYVDKGYCTYTYVVPPGSRTEGCTPPGQTTTSTAALELQLTETKEETGRLKNQLDRLSSMVETLLSRVDSLSAELSEEKVRSAQLEQNLTQELQETRLQSQTSRGSDRPPAVTRGDPLPGGDNGDKQRRSTSWERGSVPVRRRLPKLEGMEETVCQARPETQEGTGQTDNKARPVHPETQEGTEQTDNKARPVYKARPVHPDLLDSVPVRRRPPKLLKSHLLLLQVSWRVRVPHEADCAAYHASGQTTSGVYTLSSGVEVYCDMDTAGGGWTVIQRRQDGSVPFWNRTWEEYKQGFGDVNGEYWLGNENIHLLTTQKSYTLRIDMSDWEGESRFAVYSTFRVSGESDGYRLTIYGFTGDVEDYMAYNNRQQFSTVDRDNDVHSVHCSQVYGGQGGWWFRACSFSNLNGRYQGNCGGSCIVGQDVVWANWRGFSYSLKSVSMKIRP</sequence>
<dbReference type="SMART" id="SM00186">
    <property type="entry name" value="FBG"/>
    <property type="match status" value="1"/>
</dbReference>
<organism evidence="5 6">
    <name type="scientific">Branchiostoma lanceolatum</name>
    <name type="common">Common lancelet</name>
    <name type="synonym">Amphioxus lanceolatum</name>
    <dbReference type="NCBI Taxonomy" id="7740"/>
    <lineage>
        <taxon>Eukaryota</taxon>
        <taxon>Metazoa</taxon>
        <taxon>Chordata</taxon>
        <taxon>Cephalochordata</taxon>
        <taxon>Leptocardii</taxon>
        <taxon>Amphioxiformes</taxon>
        <taxon>Branchiostomatidae</taxon>
        <taxon>Branchiostoma</taxon>
    </lineage>
</organism>
<reference evidence="5" key="1">
    <citation type="submission" date="2022-01" db="EMBL/GenBank/DDBJ databases">
        <authorList>
            <person name="Braso-Vives M."/>
        </authorList>
    </citation>
    <scope>NUCLEOTIDE SEQUENCE</scope>
</reference>
<dbReference type="InterPro" id="IPR002181">
    <property type="entry name" value="Fibrinogen_a/b/g_C_dom"/>
</dbReference>
<keyword evidence="1" id="KW-1015">Disulfide bond</keyword>
<dbReference type="GO" id="GO:0005615">
    <property type="term" value="C:extracellular space"/>
    <property type="evidence" value="ECO:0007669"/>
    <property type="project" value="TreeGrafter"/>
</dbReference>
<dbReference type="InterPro" id="IPR020837">
    <property type="entry name" value="Fibrinogen_CS"/>
</dbReference>
<dbReference type="Pfam" id="PF00147">
    <property type="entry name" value="Fibrinogen_C"/>
    <property type="match status" value="1"/>
</dbReference>
<evidence type="ECO:0000313" key="5">
    <source>
        <dbReference type="EMBL" id="CAH1224818.1"/>
    </source>
</evidence>
<dbReference type="Proteomes" id="UP000838412">
    <property type="component" value="Chromosome 1"/>
</dbReference>
<dbReference type="SUPFAM" id="SSF56496">
    <property type="entry name" value="Fibrinogen C-terminal domain-like"/>
    <property type="match status" value="1"/>
</dbReference>
<feature type="region of interest" description="Disordered" evidence="2">
    <location>
        <begin position="127"/>
        <end position="224"/>
    </location>
</feature>
<proteinExistence type="predicted"/>
<evidence type="ECO:0000256" key="2">
    <source>
        <dbReference type="SAM" id="MobiDB-lite"/>
    </source>
</evidence>
<dbReference type="PROSITE" id="PS51406">
    <property type="entry name" value="FIBRINOGEN_C_2"/>
    <property type="match status" value="1"/>
</dbReference>
<dbReference type="AlphaFoldDB" id="A0A8J9YLN3"/>
<dbReference type="InterPro" id="IPR050373">
    <property type="entry name" value="Fibrinogen_C-term_domain"/>
</dbReference>
<protein>
    <submittedName>
        <fullName evidence="5">ANGPTL1 protein</fullName>
    </submittedName>
</protein>
<name>A0A8J9YLN3_BRALA</name>
<dbReference type="PANTHER" id="PTHR19143:SF458">
    <property type="entry name" value="FIBRINOGEN C-TERMINAL DOMAIN-CONTAINING PROTEIN-RELATED"/>
    <property type="match status" value="1"/>
</dbReference>
<evidence type="ECO:0000313" key="6">
    <source>
        <dbReference type="Proteomes" id="UP000838412"/>
    </source>
</evidence>